<dbReference type="Pfam" id="PF13620">
    <property type="entry name" value="CarboxypepD_reg"/>
    <property type="match status" value="1"/>
</dbReference>
<evidence type="ECO:0000256" key="2">
    <source>
        <dbReference type="ARBA" id="ARBA00022801"/>
    </source>
</evidence>
<dbReference type="InterPro" id="IPR006103">
    <property type="entry name" value="Glyco_hydro_2_cat"/>
</dbReference>
<dbReference type="InterPro" id="IPR040605">
    <property type="entry name" value="Glyco_hydro2_dom5"/>
</dbReference>
<dbReference type="InterPro" id="IPR008979">
    <property type="entry name" value="Galactose-bd-like_sf"/>
</dbReference>
<dbReference type="GO" id="GO:0004553">
    <property type="term" value="F:hydrolase activity, hydrolyzing O-glycosyl compounds"/>
    <property type="evidence" value="ECO:0007669"/>
    <property type="project" value="InterPro"/>
</dbReference>
<dbReference type="InterPro" id="IPR036156">
    <property type="entry name" value="Beta-gal/glucu_dom_sf"/>
</dbReference>
<keyword evidence="2" id="KW-0378">Hydrolase</keyword>
<evidence type="ECO:0000313" key="5">
    <source>
        <dbReference type="EMBL" id="MPQ43201.1"/>
    </source>
</evidence>
<evidence type="ECO:0000259" key="4">
    <source>
        <dbReference type="PROSITE" id="PS51175"/>
    </source>
</evidence>
<dbReference type="InterPro" id="IPR013783">
    <property type="entry name" value="Ig-like_fold"/>
</dbReference>
<keyword evidence="6" id="KW-1185">Reference proteome</keyword>
<dbReference type="SUPFAM" id="SSF51445">
    <property type="entry name" value="(Trans)glycosidases"/>
    <property type="match status" value="1"/>
</dbReference>
<dbReference type="Pfam" id="PF02836">
    <property type="entry name" value="Glyco_hydro_2_C"/>
    <property type="match status" value="1"/>
</dbReference>
<dbReference type="PANTHER" id="PTHR42732:SF1">
    <property type="entry name" value="BETA-MANNOSIDASE"/>
    <property type="match status" value="1"/>
</dbReference>
<dbReference type="InterPro" id="IPR051913">
    <property type="entry name" value="GH2_Domain-Containing"/>
</dbReference>
<dbReference type="InterPro" id="IPR005084">
    <property type="entry name" value="CBM6"/>
</dbReference>
<dbReference type="PRINTS" id="PR00132">
    <property type="entry name" value="GLHYDRLASE2"/>
</dbReference>
<dbReference type="InterPro" id="IPR006102">
    <property type="entry name" value="Ig-like_GH2"/>
</dbReference>
<evidence type="ECO:0000256" key="3">
    <source>
        <dbReference type="ARBA" id="ARBA00023295"/>
    </source>
</evidence>
<sequence length="1506" mass="167955">MLIKRDKYSLGESTITNVISEQMELKLDLKISLNNKDILIGAMIYGNVLDSNNKPVKNAIIKLMDEKLQPLVHVYTDLNGKYMIENIPKSLSYNIIVVATGKSISKMHNLNILNNEIKNVNFTLEDDFNSVLGIISGKVLKNDSFNTTISGAVVFLYRDSKLIAITYTNSEGEFLLGELQASTYEVLISALGYVYYKTKIVLESGKISAIKAYLVDDGIGANAIISGIITDDNNLGVYTANVILYKVDLDNSLVPVAFTSTNTSGIYTFFNVPIGKYIVKSNKFEILSLNNSSMSMAQSNTLPNATNFSYDYNLVNGVLSNGAVIKDVAGYKVVGGIGGPSNGAITTTVNVSVAGNYNLIIHYIAVDITRKLKVDVNGKSIGSVYNLALTNGCTIEYAKRFTIIINLNKGANTIKFYGDGESYGPNLSTATLELIASANNTIPSYTIPSNTDIILNTTIPVYRYNAVNGKLSNGAKPDSGTNFAGWIGGPKDGETIINVDVPDDGTYNLEIEYLGAENNRNLKIDINGSNTGKIYNPMQTNGWNLEDSKMFNIFIKLMKGNNIIKFHGDGINYGPSLGKINLRLISKNKNNIYDLSKGILNNGAKINANTNFVSYIGGIQNGSVTLNINVLESGLYNCRIQYLSAEDNRTLKVDINNISIDKIYTVEKTNSWNISDCKILSFNINLNLGNNIIKFYGDGINNSPELRLITLVPVIKDNLPEIDIDISDDWKFNLGNIQGNEKVNFDDFAWRDIDIPHDWSIELDFNKDSLATHEGGYLDGGIAWYRKILILNEKIKNKKVLLNFEGVYMESKIYVNGIIAGENENGFCPFSFDITDKLNFNDSVNIIAVQVTNKQPSCRWYSGSGIYRKVSLTLLDYIYIEKYGTLITTPTLEEDLKNNKAVNVNIKLNIQNDKMTEQATTIKLSIYSPNNSLIKSYEKIENITGGLNKVNYDFYIENPVLWDIYLGNVYKVIIDIIVDGIVLNKYKTRFGFRYFNFDANKGFSLNGKYTKIKGVCMHDDSGALGVAENYDATLRQIRKLKNMGINAIRTSHNPRSQMFIELCEDEGILVKEEAFDCWKLSKKTYDYSRFFSKYAKKVLQTMINKDKNSPSVIIWSIGNEIYDTDKSEGVSIAKDLISWVKEIDNTRPVTIGENKPTSNFSNNVWNLLDLAGYNYAENYYDSHHNKYPNRKIFGSETSSAVRSRGIYLDPNNSNVIDWDNLQVSSYDNSIVSWGRSAEDSLKKDRDRQFVAGQFIWTGFDYIGEPTPFYKSYPAKSSYFGIVDTAGFEKDIYYLYQSQWTDTPMVHLLPHWNWTEGESIEVWAYSNVDTVELFLNDNSLGERKFENKTTNYGMNYLETANGKLHLTWTVLFKPGTLRAIAKKNGIIIAEDIVITAGTPYGLKLVADKNSIVANGKSLVFISVYIIDSKGVIVPTADNTIDFVVNGGTLVGVDNGNAISVERYKDIKRKAFNGKALAIIKSNEYSGNITLTVSSPGLNSQSISITKK</sequence>
<dbReference type="GO" id="GO:0005975">
    <property type="term" value="P:carbohydrate metabolic process"/>
    <property type="evidence" value="ECO:0007669"/>
    <property type="project" value="InterPro"/>
</dbReference>
<dbReference type="SUPFAM" id="SSF49303">
    <property type="entry name" value="beta-Galactosidase/glucuronidase domain"/>
    <property type="match status" value="1"/>
</dbReference>
<evidence type="ECO:0000313" key="6">
    <source>
        <dbReference type="Proteomes" id="UP000430345"/>
    </source>
</evidence>
<dbReference type="PANTHER" id="PTHR42732">
    <property type="entry name" value="BETA-GALACTOSIDASE"/>
    <property type="match status" value="1"/>
</dbReference>
<organism evidence="5 6">
    <name type="scientific">Clostridium tarantellae</name>
    <dbReference type="NCBI Taxonomy" id="39493"/>
    <lineage>
        <taxon>Bacteria</taxon>
        <taxon>Bacillati</taxon>
        <taxon>Bacillota</taxon>
        <taxon>Clostridia</taxon>
        <taxon>Eubacteriales</taxon>
        <taxon>Clostridiaceae</taxon>
        <taxon>Clostridium</taxon>
    </lineage>
</organism>
<dbReference type="InterPro" id="IPR008969">
    <property type="entry name" value="CarboxyPept-like_regulatory"/>
</dbReference>
<feature type="domain" description="CBM6" evidence="4">
    <location>
        <begin position="462"/>
        <end position="583"/>
    </location>
</feature>
<dbReference type="Proteomes" id="UP000430345">
    <property type="component" value="Unassembled WGS sequence"/>
</dbReference>
<accession>A0A6I1MQQ1</accession>
<dbReference type="Gene3D" id="2.60.40.1120">
    <property type="entry name" value="Carboxypeptidase-like, regulatory domain"/>
    <property type="match status" value="1"/>
</dbReference>
<comment type="similarity">
    <text evidence="1">Belongs to the glycosyl hydrolase 2 family.</text>
</comment>
<dbReference type="InterPro" id="IPR006104">
    <property type="entry name" value="Glyco_hydro_2_N"/>
</dbReference>
<proteinExistence type="inferred from homology"/>
<dbReference type="Gene3D" id="2.60.120.260">
    <property type="entry name" value="Galactose-binding domain-like"/>
    <property type="match status" value="4"/>
</dbReference>
<dbReference type="Gene3D" id="2.60.40.10">
    <property type="entry name" value="Immunoglobulins"/>
    <property type="match status" value="4"/>
</dbReference>
<name>A0A6I1MQQ1_9CLOT</name>
<dbReference type="SUPFAM" id="SSF49464">
    <property type="entry name" value="Carboxypeptidase regulatory domain-like"/>
    <property type="match status" value="1"/>
</dbReference>
<dbReference type="SMR" id="A0A6I1MQQ1"/>
<keyword evidence="3" id="KW-0326">Glycosidase</keyword>
<dbReference type="InterPro" id="IPR032311">
    <property type="entry name" value="DUF4982"/>
</dbReference>
<reference evidence="5 6" key="1">
    <citation type="submission" date="2019-10" db="EMBL/GenBank/DDBJ databases">
        <title>The Genome Sequence of Clostridium tarantellae Isolated from Fish Brain.</title>
        <authorList>
            <person name="Bano L."/>
            <person name="Kiel M."/>
            <person name="Sales G."/>
            <person name="Doxey A.C."/>
            <person name="Mansfield M.J."/>
            <person name="Schiavone M."/>
            <person name="Rossetto O."/>
            <person name="Pirazzini M."/>
            <person name="Dobrindt U."/>
            <person name="Montecucco C."/>
        </authorList>
    </citation>
    <scope>NUCLEOTIDE SEQUENCE [LARGE SCALE GENOMIC DNA]</scope>
    <source>
        <strain evidence="5 6">DSM 3997</strain>
    </source>
</reference>
<dbReference type="OrthoDB" id="9762066at2"/>
<dbReference type="Pfam" id="PF02837">
    <property type="entry name" value="Glyco_hydro_2_N"/>
    <property type="match status" value="1"/>
</dbReference>
<dbReference type="Pfam" id="PF18565">
    <property type="entry name" value="Glyco_hydro2_C5"/>
    <property type="match status" value="1"/>
</dbReference>
<dbReference type="GO" id="GO:0030246">
    <property type="term" value="F:carbohydrate binding"/>
    <property type="evidence" value="ECO:0007669"/>
    <property type="project" value="InterPro"/>
</dbReference>
<dbReference type="InterPro" id="IPR017853">
    <property type="entry name" value="GH"/>
</dbReference>
<comment type="caution">
    <text evidence="5">The sequence shown here is derived from an EMBL/GenBank/DDBJ whole genome shotgun (WGS) entry which is preliminary data.</text>
</comment>
<dbReference type="Pfam" id="PF16355">
    <property type="entry name" value="DUF4982"/>
    <property type="match status" value="1"/>
</dbReference>
<gene>
    <name evidence="5" type="ORF">GBZ86_05415</name>
</gene>
<protein>
    <submittedName>
        <fullName evidence="5">DUF4982 domain-containing protein</fullName>
    </submittedName>
</protein>
<dbReference type="Pfam" id="PF00703">
    <property type="entry name" value="Glyco_hydro_2"/>
    <property type="match status" value="1"/>
</dbReference>
<dbReference type="SUPFAM" id="SSF49478">
    <property type="entry name" value="Cna protein B-type domain"/>
    <property type="match status" value="2"/>
</dbReference>
<dbReference type="SUPFAM" id="SSF49785">
    <property type="entry name" value="Galactose-binding domain-like"/>
    <property type="match status" value="2"/>
</dbReference>
<dbReference type="PROSITE" id="PS51175">
    <property type="entry name" value="CBM6"/>
    <property type="match status" value="1"/>
</dbReference>
<dbReference type="EMBL" id="WHJC01000047">
    <property type="protein sequence ID" value="MPQ43201.1"/>
    <property type="molecule type" value="Genomic_DNA"/>
</dbReference>
<evidence type="ECO:0000256" key="1">
    <source>
        <dbReference type="ARBA" id="ARBA00007401"/>
    </source>
</evidence>
<dbReference type="Gene3D" id="3.20.20.80">
    <property type="entry name" value="Glycosidases"/>
    <property type="match status" value="1"/>
</dbReference>
<dbReference type="InterPro" id="IPR006101">
    <property type="entry name" value="Glyco_hydro_2"/>
</dbReference>
<dbReference type="RefSeq" id="WP_152888509.1">
    <property type="nucleotide sequence ID" value="NZ_WHJC01000047.1"/>
</dbReference>